<proteinExistence type="inferred from homology"/>
<dbReference type="EMBL" id="CP071091">
    <property type="protein sequence ID" value="QSQ12482.1"/>
    <property type="molecule type" value="Genomic_DNA"/>
</dbReference>
<keyword evidence="4" id="KW-0804">Transcription</keyword>
<dbReference type="CDD" id="cd08414">
    <property type="entry name" value="PBP2_LTTR_aromatics_like"/>
    <property type="match status" value="1"/>
</dbReference>
<reference evidence="7 8" key="1">
    <citation type="submission" date="2021-02" db="EMBL/GenBank/DDBJ databases">
        <title>De Novo genome assembly of isolated myxobacteria.</title>
        <authorList>
            <person name="Stevens D.C."/>
        </authorList>
    </citation>
    <scope>NUCLEOTIDE SEQUENCE [LARGE SCALE GENOMIC DNA]</scope>
    <source>
        <strain evidence="7 8">SCHIC003</strain>
    </source>
</reference>
<evidence type="ECO:0000256" key="2">
    <source>
        <dbReference type="ARBA" id="ARBA00023015"/>
    </source>
</evidence>
<dbReference type="Gene3D" id="1.10.10.10">
    <property type="entry name" value="Winged helix-like DNA-binding domain superfamily/Winged helix DNA-binding domain"/>
    <property type="match status" value="1"/>
</dbReference>
<dbReference type="PRINTS" id="PR00039">
    <property type="entry name" value="HTHLYSR"/>
</dbReference>
<dbReference type="SUPFAM" id="SSF53850">
    <property type="entry name" value="Periplasmic binding protein-like II"/>
    <property type="match status" value="1"/>
</dbReference>
<keyword evidence="8" id="KW-1185">Reference proteome</keyword>
<dbReference type="Pfam" id="PF00126">
    <property type="entry name" value="HTH_1"/>
    <property type="match status" value="1"/>
</dbReference>
<accession>A0ABX7N191</accession>
<name>A0ABX7N191_9BACT</name>
<dbReference type="PANTHER" id="PTHR30346:SF0">
    <property type="entry name" value="HCA OPERON TRANSCRIPTIONAL ACTIVATOR HCAR"/>
    <property type="match status" value="1"/>
</dbReference>
<dbReference type="Proteomes" id="UP000663090">
    <property type="component" value="Chromosome"/>
</dbReference>
<evidence type="ECO:0000256" key="5">
    <source>
        <dbReference type="SAM" id="MobiDB-lite"/>
    </source>
</evidence>
<dbReference type="SUPFAM" id="SSF46785">
    <property type="entry name" value="Winged helix' DNA-binding domain"/>
    <property type="match status" value="1"/>
</dbReference>
<evidence type="ECO:0000259" key="6">
    <source>
        <dbReference type="PROSITE" id="PS50931"/>
    </source>
</evidence>
<keyword evidence="3" id="KW-0238">DNA-binding</keyword>
<dbReference type="InterPro" id="IPR036390">
    <property type="entry name" value="WH_DNA-bd_sf"/>
</dbReference>
<evidence type="ECO:0000256" key="4">
    <source>
        <dbReference type="ARBA" id="ARBA00023163"/>
    </source>
</evidence>
<gene>
    <name evidence="7" type="ORF">JY572_29555</name>
</gene>
<sequence>MARRTMPVASHPDTPACDDEVTSPTLDARRLTCFIAVAETLHFRKAAERLRLAQPALSQQIRRLEEELGCQLLRRDRRRVELTPAGWALLEAGRRALAQLSHAAEAAQRTAAGQVSLLRVGFLSPAAFALVPEVLSRLRAEHPEVHLMLREADSTTLLEEVRLGLLDVAFVRGPVSAPGVRIDTLHREPLVLVLPSGHRLAKRARVPLARLADEPFIGFPRETAPSLHDAMTGLCLEAGFAPTFVSEAGEWYTIVSLVAAGLGCAILPESVRTFTRDGAVYRAIEGPSRHVELAIARGPKPPGPALRACLRIVSALTSVDVS</sequence>
<protein>
    <submittedName>
        <fullName evidence="7">LysR family transcriptional regulator</fullName>
    </submittedName>
</protein>
<dbReference type="InterPro" id="IPR036388">
    <property type="entry name" value="WH-like_DNA-bd_sf"/>
</dbReference>
<organism evidence="7 8">
    <name type="scientific">Myxococcus landrumensis</name>
    <dbReference type="NCBI Taxonomy" id="2813577"/>
    <lineage>
        <taxon>Bacteria</taxon>
        <taxon>Pseudomonadati</taxon>
        <taxon>Myxococcota</taxon>
        <taxon>Myxococcia</taxon>
        <taxon>Myxococcales</taxon>
        <taxon>Cystobacterineae</taxon>
        <taxon>Myxococcaceae</taxon>
        <taxon>Myxococcus</taxon>
    </lineage>
</organism>
<keyword evidence="2" id="KW-0805">Transcription regulation</keyword>
<feature type="domain" description="HTH lysR-type" evidence="6">
    <location>
        <begin position="26"/>
        <end position="83"/>
    </location>
</feature>
<dbReference type="PROSITE" id="PS50931">
    <property type="entry name" value="HTH_LYSR"/>
    <property type="match status" value="1"/>
</dbReference>
<dbReference type="PANTHER" id="PTHR30346">
    <property type="entry name" value="TRANSCRIPTIONAL DUAL REGULATOR HCAR-RELATED"/>
    <property type="match status" value="1"/>
</dbReference>
<dbReference type="InterPro" id="IPR005119">
    <property type="entry name" value="LysR_subst-bd"/>
</dbReference>
<feature type="region of interest" description="Disordered" evidence="5">
    <location>
        <begin position="1"/>
        <end position="22"/>
    </location>
</feature>
<evidence type="ECO:0000313" key="7">
    <source>
        <dbReference type="EMBL" id="QSQ12482.1"/>
    </source>
</evidence>
<dbReference type="Gene3D" id="3.40.190.10">
    <property type="entry name" value="Periplasmic binding protein-like II"/>
    <property type="match status" value="2"/>
</dbReference>
<dbReference type="RefSeq" id="WP_206714208.1">
    <property type="nucleotide sequence ID" value="NZ_CP071091.1"/>
</dbReference>
<comment type="similarity">
    <text evidence="1">Belongs to the LysR transcriptional regulatory family.</text>
</comment>
<dbReference type="InterPro" id="IPR000847">
    <property type="entry name" value="LysR_HTH_N"/>
</dbReference>
<evidence type="ECO:0000313" key="8">
    <source>
        <dbReference type="Proteomes" id="UP000663090"/>
    </source>
</evidence>
<evidence type="ECO:0000256" key="1">
    <source>
        <dbReference type="ARBA" id="ARBA00009437"/>
    </source>
</evidence>
<evidence type="ECO:0000256" key="3">
    <source>
        <dbReference type="ARBA" id="ARBA00023125"/>
    </source>
</evidence>
<dbReference type="Pfam" id="PF03466">
    <property type="entry name" value="LysR_substrate"/>
    <property type="match status" value="1"/>
</dbReference>